<proteinExistence type="inferred from homology"/>
<evidence type="ECO:0000256" key="2">
    <source>
        <dbReference type="ARBA" id="ARBA00007602"/>
    </source>
</evidence>
<keyword evidence="4 12" id="KW-0812">Transmembrane</keyword>
<accession>A0ABT0XN46</accession>
<evidence type="ECO:0000256" key="9">
    <source>
        <dbReference type="ARBA" id="ARBA00023157"/>
    </source>
</evidence>
<dbReference type="PANTHER" id="PTHR43469:SF1">
    <property type="entry name" value="SPBETA PROPHAGE-DERIVED DISULFIDE BOND FORMATION PROTEIN B"/>
    <property type="match status" value="1"/>
</dbReference>
<feature type="transmembrane region" description="Helical" evidence="13">
    <location>
        <begin position="9"/>
        <end position="29"/>
    </location>
</feature>
<dbReference type="Proteomes" id="UP001203665">
    <property type="component" value="Unassembled WGS sequence"/>
</dbReference>
<feature type="disulfide bond" description="Redox-active" evidence="12">
    <location>
        <begin position="37"/>
        <end position="40"/>
    </location>
</feature>
<keyword evidence="6 12" id="KW-1133">Transmembrane helix</keyword>
<protein>
    <recommendedName>
        <fullName evidence="12">Probable disulfide formation protein</fullName>
    </recommendedName>
    <alternativeName>
        <fullName evidence="12">Disulfide oxidoreductase</fullName>
    </alternativeName>
    <alternativeName>
        <fullName evidence="12">Thiol-disulfide oxidoreductase</fullName>
    </alternativeName>
</protein>
<evidence type="ECO:0000256" key="11">
    <source>
        <dbReference type="ARBA" id="ARBA00023284"/>
    </source>
</evidence>
<dbReference type="Pfam" id="PF02600">
    <property type="entry name" value="DsbB"/>
    <property type="match status" value="1"/>
</dbReference>
<comment type="function">
    <text evidence="12">Required for disulfide bond formation in some proteins.</text>
</comment>
<keyword evidence="15" id="KW-1185">Reference proteome</keyword>
<feature type="transmembrane region" description="Helical" evidence="13">
    <location>
        <begin position="41"/>
        <end position="59"/>
    </location>
</feature>
<dbReference type="InterPro" id="IPR003752">
    <property type="entry name" value="DiS_bond_form_DsbB/BdbC"/>
</dbReference>
<evidence type="ECO:0000313" key="15">
    <source>
        <dbReference type="Proteomes" id="UP001203665"/>
    </source>
</evidence>
<sequence>MTSREPTNYFLYFAWITAMIATLGSLYFSEVKGFVPCEMCWYQRILMYPLALILGIAAYHNDSRIKKYVLPLSIIGAVTSLYHYSLQKLPSLVTASPCSEGVPCNMQYINWFGFVTIPFLALVAFCLISVFLILARKGE</sequence>
<gene>
    <name evidence="12" type="primary">bdbC</name>
    <name evidence="14" type="ORF">NDM98_18990</name>
</gene>
<dbReference type="InterPro" id="IPR023380">
    <property type="entry name" value="DsbB-like_sf"/>
</dbReference>
<keyword evidence="9 12" id="KW-1015">Disulfide bond</keyword>
<feature type="transmembrane region" description="Helical" evidence="13">
    <location>
        <begin position="68"/>
        <end position="86"/>
    </location>
</feature>
<keyword evidence="5 12" id="KW-0249">Electron transport</keyword>
<keyword evidence="10 12" id="KW-0143">Chaperone</keyword>
<keyword evidence="12" id="KW-1003">Cell membrane</keyword>
<evidence type="ECO:0000256" key="4">
    <source>
        <dbReference type="ARBA" id="ARBA00022692"/>
    </source>
</evidence>
<dbReference type="RefSeq" id="WP_251610976.1">
    <property type="nucleotide sequence ID" value="NZ_JAMQJY010000003.1"/>
</dbReference>
<name>A0ABT0XN46_9BACI</name>
<dbReference type="PANTHER" id="PTHR43469">
    <property type="entry name" value="DISULFIDE FORMATION PROTEIN-RELATED"/>
    <property type="match status" value="1"/>
</dbReference>
<evidence type="ECO:0000256" key="10">
    <source>
        <dbReference type="ARBA" id="ARBA00023186"/>
    </source>
</evidence>
<evidence type="ECO:0000256" key="3">
    <source>
        <dbReference type="ARBA" id="ARBA00022448"/>
    </source>
</evidence>
<keyword evidence="3 12" id="KW-0813">Transport</keyword>
<dbReference type="HAMAP" id="MF_00287">
    <property type="entry name" value="BdbC"/>
    <property type="match status" value="1"/>
</dbReference>
<dbReference type="PIRSF" id="PIRSF036659">
    <property type="entry name" value="BdbC"/>
    <property type="match status" value="1"/>
</dbReference>
<feature type="disulfide bond" description="Redox-active" evidence="12">
    <location>
        <begin position="98"/>
        <end position="104"/>
    </location>
</feature>
<evidence type="ECO:0000256" key="12">
    <source>
        <dbReference type="HAMAP-Rule" id="MF_00287"/>
    </source>
</evidence>
<evidence type="ECO:0000313" key="14">
    <source>
        <dbReference type="EMBL" id="MCM2677316.1"/>
    </source>
</evidence>
<comment type="similarity">
    <text evidence="2 12">Belongs to the DsbB family. BdbC subfamily.</text>
</comment>
<dbReference type="EMBL" id="JAMQJY010000003">
    <property type="protein sequence ID" value="MCM2677316.1"/>
    <property type="molecule type" value="Genomic_DNA"/>
</dbReference>
<keyword evidence="11 12" id="KW-0676">Redox-active center</keyword>
<evidence type="ECO:0000256" key="5">
    <source>
        <dbReference type="ARBA" id="ARBA00022982"/>
    </source>
</evidence>
<dbReference type="InterPro" id="IPR012187">
    <property type="entry name" value="Disulphide_bond_form_BdbC"/>
</dbReference>
<organism evidence="14 15">
    <name type="scientific">Alkalicoccobacillus plakortidis</name>
    <dbReference type="NCBI Taxonomy" id="444060"/>
    <lineage>
        <taxon>Bacteria</taxon>
        <taxon>Bacillati</taxon>
        <taxon>Bacillota</taxon>
        <taxon>Bacilli</taxon>
        <taxon>Bacillales</taxon>
        <taxon>Bacillaceae</taxon>
        <taxon>Alkalicoccobacillus</taxon>
    </lineage>
</organism>
<dbReference type="Gene3D" id="1.20.1550.10">
    <property type="entry name" value="DsbB-like"/>
    <property type="match status" value="1"/>
</dbReference>
<evidence type="ECO:0000256" key="6">
    <source>
        <dbReference type="ARBA" id="ARBA00022989"/>
    </source>
</evidence>
<dbReference type="SUPFAM" id="SSF158442">
    <property type="entry name" value="DsbB-like"/>
    <property type="match status" value="1"/>
</dbReference>
<evidence type="ECO:0000256" key="1">
    <source>
        <dbReference type="ARBA" id="ARBA00004141"/>
    </source>
</evidence>
<feature type="transmembrane region" description="Helical" evidence="13">
    <location>
        <begin position="111"/>
        <end position="135"/>
    </location>
</feature>
<evidence type="ECO:0000256" key="13">
    <source>
        <dbReference type="SAM" id="Phobius"/>
    </source>
</evidence>
<comment type="caution">
    <text evidence="14">The sequence shown here is derived from an EMBL/GenBank/DDBJ whole genome shotgun (WGS) entry which is preliminary data.</text>
</comment>
<comment type="subcellular location">
    <subcellularLocation>
        <location evidence="12">Cell membrane</location>
        <topology evidence="12">Multi-pass membrane protein</topology>
    </subcellularLocation>
    <subcellularLocation>
        <location evidence="1">Membrane</location>
        <topology evidence="1">Multi-pass membrane protein</topology>
    </subcellularLocation>
</comment>
<reference evidence="14" key="1">
    <citation type="submission" date="2022-06" db="EMBL/GenBank/DDBJ databases">
        <title>Alkalicoccobacillus porphyridii sp. nov., isolated from a marine red alga, Porphyridium purpureum and reclassification of Shouchella plakortidis and Shouchella gibsonii as Alkalicoccobacillus plakortidis comb. nov. and Alkalicoccobacillus gibsonii comb. nov.</title>
        <authorList>
            <person name="Kim K.H."/>
            <person name="Lee J.K."/>
            <person name="Han D.M."/>
            <person name="Baek J.H."/>
            <person name="Jeon C.O."/>
        </authorList>
    </citation>
    <scope>NUCLEOTIDE SEQUENCE</scope>
    <source>
        <strain evidence="14">DSM 19153</strain>
    </source>
</reference>
<keyword evidence="7 12" id="KW-0560">Oxidoreductase</keyword>
<keyword evidence="8 12" id="KW-0472">Membrane</keyword>
<evidence type="ECO:0000256" key="8">
    <source>
        <dbReference type="ARBA" id="ARBA00023136"/>
    </source>
</evidence>
<evidence type="ECO:0000256" key="7">
    <source>
        <dbReference type="ARBA" id="ARBA00023002"/>
    </source>
</evidence>
<dbReference type="NCBIfam" id="NF002849">
    <property type="entry name" value="PRK03113.1"/>
    <property type="match status" value="1"/>
</dbReference>